<dbReference type="Gene3D" id="2.60.40.10">
    <property type="entry name" value="Immunoglobulins"/>
    <property type="match status" value="1"/>
</dbReference>
<proteinExistence type="predicted"/>
<evidence type="ECO:0000313" key="5">
    <source>
        <dbReference type="Proteomes" id="UP000301870"/>
    </source>
</evidence>
<keyword evidence="5" id="KW-1185">Reference proteome</keyword>
<feature type="region of interest" description="Disordered" evidence="1">
    <location>
        <begin position="341"/>
        <end position="395"/>
    </location>
</feature>
<feature type="chain" id="PRO_5039944521" evidence="3">
    <location>
        <begin position="26"/>
        <end position="395"/>
    </location>
</feature>
<reference evidence="6" key="1">
    <citation type="submission" date="2025-08" db="UniProtKB">
        <authorList>
            <consortium name="RefSeq"/>
        </authorList>
    </citation>
    <scope>IDENTIFICATION</scope>
    <source>
        <strain evidence="6">Ishihara</strain>
        <tissue evidence="6">Whole body</tissue>
    </source>
</reference>
<evidence type="ECO:0000256" key="3">
    <source>
        <dbReference type="SAM" id="SignalP"/>
    </source>
</evidence>
<feature type="signal peptide" evidence="3">
    <location>
        <begin position="1"/>
        <end position="25"/>
    </location>
</feature>
<evidence type="ECO:0000256" key="2">
    <source>
        <dbReference type="SAM" id="Phobius"/>
    </source>
</evidence>
<keyword evidence="2" id="KW-1133">Transmembrane helix</keyword>
<name>A0A9J7J532_SPOLT</name>
<dbReference type="KEGG" id="sliu:111365072"/>
<gene>
    <name evidence="6" type="primary">LOC111365072</name>
</gene>
<dbReference type="PROSITE" id="PS50853">
    <property type="entry name" value="FN3"/>
    <property type="match status" value="1"/>
</dbReference>
<dbReference type="OrthoDB" id="9949424at2759"/>
<keyword evidence="2" id="KW-0472">Membrane</keyword>
<dbReference type="Pfam" id="PF16066">
    <property type="entry name" value="DUF4808"/>
    <property type="match status" value="1"/>
</dbReference>
<dbReference type="PANTHER" id="PTHR21104">
    <property type="entry name" value="FIBRONECTIN TYPE III DOMAIN-CONTAINING PROTEIN"/>
    <property type="match status" value="1"/>
</dbReference>
<dbReference type="Proteomes" id="UP000301870">
    <property type="component" value="Chromosome 6"/>
</dbReference>
<feature type="transmembrane region" description="Helical" evidence="2">
    <location>
        <begin position="157"/>
        <end position="175"/>
    </location>
</feature>
<dbReference type="CDD" id="cd00063">
    <property type="entry name" value="FN3"/>
    <property type="match status" value="1"/>
</dbReference>
<dbReference type="SMART" id="SM00060">
    <property type="entry name" value="FN3"/>
    <property type="match status" value="1"/>
</dbReference>
<dbReference type="InterPro" id="IPR036116">
    <property type="entry name" value="FN3_sf"/>
</dbReference>
<dbReference type="SUPFAM" id="SSF49265">
    <property type="entry name" value="Fibronectin type III"/>
    <property type="match status" value="1"/>
</dbReference>
<organism evidence="5 6">
    <name type="scientific">Spodoptera litura</name>
    <name type="common">Asian cotton leafworm</name>
    <dbReference type="NCBI Taxonomy" id="69820"/>
    <lineage>
        <taxon>Eukaryota</taxon>
        <taxon>Metazoa</taxon>
        <taxon>Ecdysozoa</taxon>
        <taxon>Arthropoda</taxon>
        <taxon>Hexapoda</taxon>
        <taxon>Insecta</taxon>
        <taxon>Pterygota</taxon>
        <taxon>Neoptera</taxon>
        <taxon>Endopterygota</taxon>
        <taxon>Lepidoptera</taxon>
        <taxon>Glossata</taxon>
        <taxon>Ditrysia</taxon>
        <taxon>Noctuoidea</taxon>
        <taxon>Noctuidae</taxon>
        <taxon>Amphipyrinae</taxon>
        <taxon>Spodoptera</taxon>
    </lineage>
</organism>
<keyword evidence="2" id="KW-0812">Transmembrane</keyword>
<keyword evidence="3" id="KW-0732">Signal</keyword>
<evidence type="ECO:0000256" key="1">
    <source>
        <dbReference type="SAM" id="MobiDB-lite"/>
    </source>
</evidence>
<accession>A0A9J7J532</accession>
<feature type="region of interest" description="Disordered" evidence="1">
    <location>
        <begin position="118"/>
        <end position="146"/>
    </location>
</feature>
<dbReference type="RefSeq" id="XP_022838031.1">
    <property type="nucleotide sequence ID" value="XM_022982263.1"/>
</dbReference>
<feature type="compositionally biased region" description="Basic and acidic residues" evidence="1">
    <location>
        <begin position="341"/>
        <end position="359"/>
    </location>
</feature>
<dbReference type="GeneID" id="111365072"/>
<evidence type="ECO:0000313" key="6">
    <source>
        <dbReference type="RefSeq" id="XP_022838031.1"/>
    </source>
</evidence>
<dbReference type="InterPro" id="IPR013783">
    <property type="entry name" value="Ig-like_fold"/>
</dbReference>
<feature type="domain" description="Fibronectin type-III" evidence="4">
    <location>
        <begin position="32"/>
        <end position="120"/>
    </location>
</feature>
<sequence>MRRAPPAQPAAVALALSLLLRLVNAGSMGPGVPENITVTFLNPTTVRVSWSTTADLVEKYDVTYKPSDASYRVVLEVAGNSDAVILSGLEADTQYQVTVAALWGGHKYRSRPIVFRTLEPPRTSPQQDGGLVGATPRSSVSPPDPSPTFPTIRGVEIGIVVLVLIVWIGAIALFFNRWGKIRMLLPYQPDYKQEQLKVPGSSALAAAAAGGTCGAHSAPSACSEDAATHPSDIFIQRPTEASSETNVVALFSTESYSAKHMRWSHTHTQSLECEERLLARCSRPRVNSAIFVSAEPAGGFPGFDAGEFLRRHGSQSKLCRKARSADNIPLTALSDSSERLCKGKHPREDTINEEAKSDDSISGSVETVKHFGLPILSVSGPSPPDEDYDQIDEYL</sequence>
<dbReference type="InterPro" id="IPR032073">
    <property type="entry name" value="FNDC5_C"/>
</dbReference>
<dbReference type="PANTHER" id="PTHR21104:SF2">
    <property type="entry name" value="FIBRONECTIN TYPE-III DOMAIN-CONTAINING PROTEIN"/>
    <property type="match status" value="1"/>
</dbReference>
<dbReference type="Pfam" id="PF00041">
    <property type="entry name" value="fn3"/>
    <property type="match status" value="1"/>
</dbReference>
<protein>
    <submittedName>
        <fullName evidence="6">Uncharacterized protein LOC111365072 isoform X1</fullName>
    </submittedName>
</protein>
<dbReference type="InterPro" id="IPR003961">
    <property type="entry name" value="FN3_dom"/>
</dbReference>
<evidence type="ECO:0000259" key="4">
    <source>
        <dbReference type="PROSITE" id="PS50853"/>
    </source>
</evidence>
<feature type="compositionally biased region" description="Acidic residues" evidence="1">
    <location>
        <begin position="384"/>
        <end position="395"/>
    </location>
</feature>
<dbReference type="AlphaFoldDB" id="A0A9J7J532"/>